<gene>
    <name evidence="3" type="ORF">B0H15DRAFT_1003783</name>
</gene>
<dbReference type="AlphaFoldDB" id="A0AAD6TT33"/>
<keyword evidence="4" id="KW-1185">Reference proteome</keyword>
<accession>A0AAD6TT33</accession>
<sequence>MQSPGRRSIGSKLLDLERNLANPRRPVRVRTDHVKTGDQRTLKPFLIPPTIFPSSVPLLGNALYPLRRRSPRPRTTLTARTSDASLHDCRITADTSKSSSQTGPSSGARALRCIQQGLTRGLPTPQFHHQGPTCRASTSDAIRATHTPCVPNWTALDEVVHGLHEGGVACASPRRCTSSNTFRAAGACALSLLIMMIVTTWPLQLSAPFRALTTLYAIARLRRRLGSPLSSLLTARSGDG</sequence>
<name>A0AAD6TT33_9AGAR</name>
<evidence type="ECO:0000256" key="2">
    <source>
        <dbReference type="SAM" id="Phobius"/>
    </source>
</evidence>
<dbReference type="Proteomes" id="UP001222325">
    <property type="component" value="Unassembled WGS sequence"/>
</dbReference>
<proteinExistence type="predicted"/>
<comment type="caution">
    <text evidence="3">The sequence shown here is derived from an EMBL/GenBank/DDBJ whole genome shotgun (WGS) entry which is preliminary data.</text>
</comment>
<keyword evidence="2" id="KW-1133">Transmembrane helix</keyword>
<evidence type="ECO:0000256" key="1">
    <source>
        <dbReference type="SAM" id="MobiDB-lite"/>
    </source>
</evidence>
<reference evidence="3" key="1">
    <citation type="submission" date="2023-03" db="EMBL/GenBank/DDBJ databases">
        <title>Massive genome expansion in bonnet fungi (Mycena s.s.) driven by repeated elements and novel gene families across ecological guilds.</title>
        <authorList>
            <consortium name="Lawrence Berkeley National Laboratory"/>
            <person name="Harder C.B."/>
            <person name="Miyauchi S."/>
            <person name="Viragh M."/>
            <person name="Kuo A."/>
            <person name="Thoen E."/>
            <person name="Andreopoulos B."/>
            <person name="Lu D."/>
            <person name="Skrede I."/>
            <person name="Drula E."/>
            <person name="Henrissat B."/>
            <person name="Morin E."/>
            <person name="Kohler A."/>
            <person name="Barry K."/>
            <person name="LaButti K."/>
            <person name="Morin E."/>
            <person name="Salamov A."/>
            <person name="Lipzen A."/>
            <person name="Mereny Z."/>
            <person name="Hegedus B."/>
            <person name="Baldrian P."/>
            <person name="Stursova M."/>
            <person name="Weitz H."/>
            <person name="Taylor A."/>
            <person name="Grigoriev I.V."/>
            <person name="Nagy L.G."/>
            <person name="Martin F."/>
            <person name="Kauserud H."/>
        </authorList>
    </citation>
    <scope>NUCLEOTIDE SEQUENCE</scope>
    <source>
        <strain evidence="3">CBHHK173m</strain>
    </source>
</reference>
<evidence type="ECO:0000313" key="4">
    <source>
        <dbReference type="Proteomes" id="UP001222325"/>
    </source>
</evidence>
<feature type="compositionally biased region" description="Low complexity" evidence="1">
    <location>
        <begin position="95"/>
        <end position="107"/>
    </location>
</feature>
<keyword evidence="2" id="KW-0812">Transmembrane</keyword>
<feature type="region of interest" description="Disordered" evidence="1">
    <location>
        <begin position="88"/>
        <end position="108"/>
    </location>
</feature>
<evidence type="ECO:0000313" key="3">
    <source>
        <dbReference type="EMBL" id="KAJ7077281.1"/>
    </source>
</evidence>
<organism evidence="3 4">
    <name type="scientific">Mycena belliarum</name>
    <dbReference type="NCBI Taxonomy" id="1033014"/>
    <lineage>
        <taxon>Eukaryota</taxon>
        <taxon>Fungi</taxon>
        <taxon>Dikarya</taxon>
        <taxon>Basidiomycota</taxon>
        <taxon>Agaricomycotina</taxon>
        <taxon>Agaricomycetes</taxon>
        <taxon>Agaricomycetidae</taxon>
        <taxon>Agaricales</taxon>
        <taxon>Marasmiineae</taxon>
        <taxon>Mycenaceae</taxon>
        <taxon>Mycena</taxon>
    </lineage>
</organism>
<protein>
    <submittedName>
        <fullName evidence="3">Uncharacterized protein</fullName>
    </submittedName>
</protein>
<dbReference type="EMBL" id="JARJCN010000074">
    <property type="protein sequence ID" value="KAJ7077281.1"/>
    <property type="molecule type" value="Genomic_DNA"/>
</dbReference>
<feature type="transmembrane region" description="Helical" evidence="2">
    <location>
        <begin position="184"/>
        <end position="203"/>
    </location>
</feature>
<keyword evidence="2" id="KW-0472">Membrane</keyword>